<feature type="domain" description="SHOCT" evidence="2">
    <location>
        <begin position="279"/>
        <end position="304"/>
    </location>
</feature>
<feature type="transmembrane region" description="Helical" evidence="1">
    <location>
        <begin position="221"/>
        <end position="246"/>
    </location>
</feature>
<name>X0YIP2_9ZZZZ</name>
<feature type="transmembrane region" description="Helical" evidence="1">
    <location>
        <begin position="20"/>
        <end position="46"/>
    </location>
</feature>
<dbReference type="Pfam" id="PF09851">
    <property type="entry name" value="SHOCT"/>
    <property type="match status" value="1"/>
</dbReference>
<accession>X0YIP2</accession>
<feature type="transmembrane region" description="Helical" evidence="1">
    <location>
        <begin position="153"/>
        <end position="179"/>
    </location>
</feature>
<gene>
    <name evidence="3" type="ORF">S01H4_13583</name>
</gene>
<reference evidence="3" key="1">
    <citation type="journal article" date="2014" name="Front. Microbiol.">
        <title>High frequency of phylogenetically diverse reductive dehalogenase-homologous genes in deep subseafloor sedimentary metagenomes.</title>
        <authorList>
            <person name="Kawai M."/>
            <person name="Futagami T."/>
            <person name="Toyoda A."/>
            <person name="Takaki Y."/>
            <person name="Nishi S."/>
            <person name="Hori S."/>
            <person name="Arai W."/>
            <person name="Tsubouchi T."/>
            <person name="Morono Y."/>
            <person name="Uchiyama I."/>
            <person name="Ito T."/>
            <person name="Fujiyama A."/>
            <person name="Inagaki F."/>
            <person name="Takami H."/>
        </authorList>
    </citation>
    <scope>NUCLEOTIDE SEQUENCE</scope>
    <source>
        <strain evidence="3">Expedition CK06-06</strain>
    </source>
</reference>
<keyword evidence="1" id="KW-0812">Transmembrane</keyword>
<evidence type="ECO:0000259" key="2">
    <source>
        <dbReference type="Pfam" id="PF09851"/>
    </source>
</evidence>
<dbReference type="AlphaFoldDB" id="X0YIP2"/>
<proteinExistence type="predicted"/>
<dbReference type="InterPro" id="IPR018649">
    <property type="entry name" value="SHOCT"/>
</dbReference>
<organism evidence="3">
    <name type="scientific">marine sediment metagenome</name>
    <dbReference type="NCBI Taxonomy" id="412755"/>
    <lineage>
        <taxon>unclassified sequences</taxon>
        <taxon>metagenomes</taxon>
        <taxon>ecological metagenomes</taxon>
    </lineage>
</organism>
<evidence type="ECO:0000313" key="3">
    <source>
        <dbReference type="EMBL" id="GAG55924.1"/>
    </source>
</evidence>
<keyword evidence="1" id="KW-1133">Transmembrane helix</keyword>
<protein>
    <recommendedName>
        <fullName evidence="2">SHOCT domain-containing protein</fullName>
    </recommendedName>
</protein>
<feature type="transmembrane region" description="Helical" evidence="1">
    <location>
        <begin position="77"/>
        <end position="98"/>
    </location>
</feature>
<keyword evidence="1" id="KW-0472">Membrane</keyword>
<comment type="caution">
    <text evidence="3">The sequence shown here is derived from an EMBL/GenBank/DDBJ whole genome shotgun (WGS) entry which is preliminary data.</text>
</comment>
<sequence>MANGIPELRRRKETDRRLSFGIYLVIILILVGLMIAIAASMGIYWANQMPSRAQYPFGLHPYFRPPSYFDPWFPPYLAGWIIAMVAIGIALSIVNWWYQWQLYSRRNDHIERAKRLKMSLSRWLREKHQIDLADWTISDMQLSLREQLRSTGFFVLWVIFSYVFGLVGFILTLVCWYWLTLDFAIHERGELEFFRRVSGKLKEKGISFDPEILHPLIPRNMALYIVLMIIPGVNIVWGIWWCYVLFRDPNLHFETHEHWEFQLEKITGEPGPSVMTESPLQILKRRYARGEITKEDFERMKKDLSAG</sequence>
<evidence type="ECO:0000256" key="1">
    <source>
        <dbReference type="SAM" id="Phobius"/>
    </source>
</evidence>
<dbReference type="EMBL" id="BART01005978">
    <property type="protein sequence ID" value="GAG55924.1"/>
    <property type="molecule type" value="Genomic_DNA"/>
</dbReference>